<feature type="non-terminal residue" evidence="1">
    <location>
        <position position="1"/>
    </location>
</feature>
<evidence type="ECO:0000313" key="1">
    <source>
        <dbReference type="EMBL" id="MBR7827946.1"/>
    </source>
</evidence>
<dbReference type="Proteomes" id="UP000676325">
    <property type="component" value="Unassembled WGS sequence"/>
</dbReference>
<evidence type="ECO:0000313" key="2">
    <source>
        <dbReference type="Proteomes" id="UP000676325"/>
    </source>
</evidence>
<sequence length="801" mass="89356">TRPSREITNRLVSRAWRAADREPLLPALAELIHAQIFTDHGSSWPGRIPDEPRDTRDRRTLLTLVINDLATTVEAARLAHSPISTSLGLTRTEDLAWMLEQEQAADEAHAALWHSLLRSVFDPSNAQHRQLATQSPDSRAARVLEPLLAGAPANRLIPSRAATHQAVTAEEPHLQPDPAAREAAIASLAELLTAAGSGAADSFPRLCVLLQSAPPDPAPTFLWDVPGDDLTLTPGFKALLEDDQTAIPRLLDAAAAFVKGQHPHTDEWIDAPGTWHRAASTGYVSFAALLRYRPGDLDRLPPRIWETWAPAIVAHSVAGGSPDAVPVKTTLLRVLARTALQTAQDSALRMLIAAESAGRTAHEIGFAAEYWSEEFAAALAERLDTLTWRTEPNNFQLVSHLLLCQRHQATFDQLCARLDDDRADANTGDRAGIAAILLAGQPQDAWPSVLRAMHADPAWGRTLALRLARSDSSTAILASLADAQLAELYRWCLQYVPPEEDSWEEQTVNPFHNSHELEFWRERSLRMLVDRAMPSALREVTALVRDNPQRRWMRRALVEAQEAIQTTATHYTPSPAELHALVRANGRRIIRDSTDLLELVLDEIGELQKAMHGMPAEARFLWDEQRSKDGPSHWRPKHEPDVSDYIARHLRDHLEARGVFTDREVQVGRTSTNPSAVGERIDLLCQVSTPEGRAPYREPCRVVIEIKGPWNKDIDTGVRTQLTEYMRAAKTEHGIYLASWYPQDEWDPDDYRRDKPASRLDRDQLEARLNAQIEVESARTGCDIRAFVLNLERRDPSANKA</sequence>
<keyword evidence="2" id="KW-1185">Reference proteome</keyword>
<organism evidence="1 2">
    <name type="scientific">Actinospica acidithermotolerans</name>
    <dbReference type="NCBI Taxonomy" id="2828514"/>
    <lineage>
        <taxon>Bacteria</taxon>
        <taxon>Bacillati</taxon>
        <taxon>Actinomycetota</taxon>
        <taxon>Actinomycetes</taxon>
        <taxon>Catenulisporales</taxon>
        <taxon>Actinospicaceae</taxon>
        <taxon>Actinospica</taxon>
    </lineage>
</organism>
<gene>
    <name evidence="1" type="ORF">KDK95_16640</name>
</gene>
<name>A0A941EAG3_9ACTN</name>
<accession>A0A941EAG3</accession>
<comment type="caution">
    <text evidence="1">The sequence shown here is derived from an EMBL/GenBank/DDBJ whole genome shotgun (WGS) entry which is preliminary data.</text>
</comment>
<dbReference type="RefSeq" id="WP_212519087.1">
    <property type="nucleotide sequence ID" value="NZ_JAGSOH010000045.1"/>
</dbReference>
<dbReference type="EMBL" id="JAGSOH010000045">
    <property type="protein sequence ID" value="MBR7827946.1"/>
    <property type="molecule type" value="Genomic_DNA"/>
</dbReference>
<reference evidence="1" key="1">
    <citation type="submission" date="2021-04" db="EMBL/GenBank/DDBJ databases">
        <title>Genome based classification of Actinospica acidithermotolerans sp. nov., an actinobacterium isolated from an Indonesian hot spring.</title>
        <authorList>
            <person name="Kusuma A.B."/>
            <person name="Putra K.E."/>
            <person name="Nafisah S."/>
            <person name="Loh J."/>
            <person name="Nouioui I."/>
            <person name="Goodfellow M."/>
        </authorList>
    </citation>
    <scope>NUCLEOTIDE SEQUENCE</scope>
    <source>
        <strain evidence="1">MGRD01-02</strain>
    </source>
</reference>
<protein>
    <submittedName>
        <fullName evidence="1">Uncharacterized protein</fullName>
    </submittedName>
</protein>
<proteinExistence type="predicted"/>
<dbReference type="AlphaFoldDB" id="A0A941EAG3"/>